<evidence type="ECO:0000313" key="1">
    <source>
        <dbReference type="EMBL" id="MPL99980.1"/>
    </source>
</evidence>
<reference evidence="1" key="1">
    <citation type="submission" date="2019-08" db="EMBL/GenBank/DDBJ databases">
        <authorList>
            <person name="Kucharzyk K."/>
            <person name="Murdoch R.W."/>
            <person name="Higgins S."/>
            <person name="Loffler F."/>
        </authorList>
    </citation>
    <scope>NUCLEOTIDE SEQUENCE</scope>
</reference>
<accession>A0A644W920</accession>
<gene>
    <name evidence="1" type="ORF">SDC9_46203</name>
</gene>
<name>A0A644W920_9ZZZZ</name>
<proteinExistence type="predicted"/>
<dbReference type="AlphaFoldDB" id="A0A644W920"/>
<sequence length="68" mass="7421">MRPRGRVQGALRHVRQPRNGGHDAVAMDHRSAAVGRRVRDVAVDGAGHVWIISDAEEGALYRLVPVSD</sequence>
<organism evidence="1">
    <name type="scientific">bioreactor metagenome</name>
    <dbReference type="NCBI Taxonomy" id="1076179"/>
    <lineage>
        <taxon>unclassified sequences</taxon>
        <taxon>metagenomes</taxon>
        <taxon>ecological metagenomes</taxon>
    </lineage>
</organism>
<dbReference type="EMBL" id="VSSQ01000701">
    <property type="protein sequence ID" value="MPL99980.1"/>
    <property type="molecule type" value="Genomic_DNA"/>
</dbReference>
<protein>
    <submittedName>
        <fullName evidence="1">Uncharacterized protein</fullName>
    </submittedName>
</protein>
<comment type="caution">
    <text evidence="1">The sequence shown here is derived from an EMBL/GenBank/DDBJ whole genome shotgun (WGS) entry which is preliminary data.</text>
</comment>